<evidence type="ECO:0008006" key="3">
    <source>
        <dbReference type="Google" id="ProtNLM"/>
    </source>
</evidence>
<name>A0A1F4STF8_UNCSA</name>
<protein>
    <recommendedName>
        <fullName evidence="3">Outer membrane protein beta-barrel domain-containing protein</fullName>
    </recommendedName>
</protein>
<reference evidence="1 2" key="1">
    <citation type="journal article" date="2016" name="Nat. Commun.">
        <title>Thousands of microbial genomes shed light on interconnected biogeochemical processes in an aquifer system.</title>
        <authorList>
            <person name="Anantharaman K."/>
            <person name="Brown C.T."/>
            <person name="Hug L.A."/>
            <person name="Sharon I."/>
            <person name="Castelle C.J."/>
            <person name="Probst A.J."/>
            <person name="Thomas B.C."/>
            <person name="Singh A."/>
            <person name="Wilkins M.J."/>
            <person name="Karaoz U."/>
            <person name="Brodie E.L."/>
            <person name="Williams K.H."/>
            <person name="Hubbard S.S."/>
            <person name="Banfield J.F."/>
        </authorList>
    </citation>
    <scope>NUCLEOTIDE SEQUENCE [LARGE SCALE GENOMIC DNA]</scope>
</reference>
<organism evidence="1 2">
    <name type="scientific">candidate division WOR-1 bacterium RIFOXYB2_FULL_37_13</name>
    <dbReference type="NCBI Taxonomy" id="1802579"/>
    <lineage>
        <taxon>Bacteria</taxon>
        <taxon>Bacillati</taxon>
        <taxon>Saganbacteria</taxon>
    </lineage>
</organism>
<accession>A0A1F4STF8</accession>
<proteinExistence type="predicted"/>
<gene>
    <name evidence="1" type="ORF">A2310_04110</name>
</gene>
<dbReference type="STRING" id="1802579.A2310_04110"/>
<sequence>MKNIFKSLVSFVTHSKKGGGMVKKNIIFVIVLFIILFGSECLAYKPAIIGGIRGGAALGLMFESGIATNATLRLGVEGNTSDPSVLAFIGGKWFLHEVSSRFPMFLSGGIVGYLGNSSNVGPYISVIFERFMDVPPLFLEFGIDMINYGRMQLQVGYYF</sequence>
<dbReference type="Proteomes" id="UP000178417">
    <property type="component" value="Unassembled WGS sequence"/>
</dbReference>
<evidence type="ECO:0000313" key="1">
    <source>
        <dbReference type="EMBL" id="OGC22973.1"/>
    </source>
</evidence>
<evidence type="ECO:0000313" key="2">
    <source>
        <dbReference type="Proteomes" id="UP000178417"/>
    </source>
</evidence>
<dbReference type="AlphaFoldDB" id="A0A1F4STF8"/>
<comment type="caution">
    <text evidence="1">The sequence shown here is derived from an EMBL/GenBank/DDBJ whole genome shotgun (WGS) entry which is preliminary data.</text>
</comment>
<dbReference type="EMBL" id="MEUB01000023">
    <property type="protein sequence ID" value="OGC22973.1"/>
    <property type="molecule type" value="Genomic_DNA"/>
</dbReference>